<dbReference type="SUPFAM" id="SSF47459">
    <property type="entry name" value="HLH, helix-loop-helix DNA-binding domain"/>
    <property type="match status" value="1"/>
</dbReference>
<dbReference type="InterPro" id="IPR051358">
    <property type="entry name" value="TF_AMS/ICE1/BHLH6-like"/>
</dbReference>
<feature type="region of interest" description="Disordered" evidence="6">
    <location>
        <begin position="167"/>
        <end position="191"/>
    </location>
</feature>
<evidence type="ECO:0000259" key="7">
    <source>
        <dbReference type="PROSITE" id="PS50888"/>
    </source>
</evidence>
<comment type="subcellular location">
    <subcellularLocation>
        <location evidence="1">Nucleus</location>
    </subcellularLocation>
</comment>
<dbReference type="CDD" id="cd04873">
    <property type="entry name" value="ACT_UUR-ACR-like"/>
    <property type="match status" value="1"/>
</dbReference>
<dbReference type="GO" id="GO:0003700">
    <property type="term" value="F:DNA-binding transcription factor activity"/>
    <property type="evidence" value="ECO:0007669"/>
    <property type="project" value="TreeGrafter"/>
</dbReference>
<dbReference type="InterPro" id="IPR036638">
    <property type="entry name" value="HLH_DNA-bd_sf"/>
</dbReference>
<gene>
    <name evidence="8" type="ORF">SAY87_031466</name>
</gene>
<reference evidence="8 9" key="1">
    <citation type="journal article" date="2023" name="Hortic Res">
        <title>Pangenome of water caltrop reveals structural variations and asymmetric subgenome divergence after allopolyploidization.</title>
        <authorList>
            <person name="Zhang X."/>
            <person name="Chen Y."/>
            <person name="Wang L."/>
            <person name="Yuan Y."/>
            <person name="Fang M."/>
            <person name="Shi L."/>
            <person name="Lu R."/>
            <person name="Comes H.P."/>
            <person name="Ma Y."/>
            <person name="Chen Y."/>
            <person name="Huang G."/>
            <person name="Zhou Y."/>
            <person name="Zheng Z."/>
            <person name="Qiu Y."/>
        </authorList>
    </citation>
    <scope>NUCLEOTIDE SEQUENCE [LARGE SCALE GENOMIC DNA]</scope>
    <source>
        <tissue evidence="8">Roots</tissue>
    </source>
</reference>
<dbReference type="Pfam" id="PF22754">
    <property type="entry name" value="bHLH-TF_ACT-like_plant"/>
    <property type="match status" value="1"/>
</dbReference>
<evidence type="ECO:0000256" key="2">
    <source>
        <dbReference type="ARBA" id="ARBA00023015"/>
    </source>
</evidence>
<dbReference type="GO" id="GO:0005634">
    <property type="term" value="C:nucleus"/>
    <property type="evidence" value="ECO:0007669"/>
    <property type="project" value="UniProtKB-SubCell"/>
</dbReference>
<evidence type="ECO:0000256" key="5">
    <source>
        <dbReference type="ARBA" id="ARBA00023242"/>
    </source>
</evidence>
<dbReference type="Gene3D" id="4.10.280.10">
    <property type="entry name" value="Helix-loop-helix DNA-binding domain"/>
    <property type="match status" value="1"/>
</dbReference>
<organism evidence="8 9">
    <name type="scientific">Trapa incisa</name>
    <dbReference type="NCBI Taxonomy" id="236973"/>
    <lineage>
        <taxon>Eukaryota</taxon>
        <taxon>Viridiplantae</taxon>
        <taxon>Streptophyta</taxon>
        <taxon>Embryophyta</taxon>
        <taxon>Tracheophyta</taxon>
        <taxon>Spermatophyta</taxon>
        <taxon>Magnoliopsida</taxon>
        <taxon>eudicotyledons</taxon>
        <taxon>Gunneridae</taxon>
        <taxon>Pentapetalae</taxon>
        <taxon>rosids</taxon>
        <taxon>malvids</taxon>
        <taxon>Myrtales</taxon>
        <taxon>Lythraceae</taxon>
        <taxon>Trapa</taxon>
    </lineage>
</organism>
<keyword evidence="5" id="KW-0539">Nucleus</keyword>
<dbReference type="GO" id="GO:0046983">
    <property type="term" value="F:protein dimerization activity"/>
    <property type="evidence" value="ECO:0007669"/>
    <property type="project" value="InterPro"/>
</dbReference>
<dbReference type="GO" id="GO:0043565">
    <property type="term" value="F:sequence-specific DNA binding"/>
    <property type="evidence" value="ECO:0007669"/>
    <property type="project" value="TreeGrafter"/>
</dbReference>
<evidence type="ECO:0000256" key="1">
    <source>
        <dbReference type="ARBA" id="ARBA00004123"/>
    </source>
</evidence>
<evidence type="ECO:0000313" key="9">
    <source>
        <dbReference type="Proteomes" id="UP001345219"/>
    </source>
</evidence>
<evidence type="ECO:0000313" key="8">
    <source>
        <dbReference type="EMBL" id="KAK4770934.1"/>
    </source>
</evidence>
<feature type="compositionally biased region" description="Basic and acidic residues" evidence="6">
    <location>
        <begin position="170"/>
        <end position="181"/>
    </location>
</feature>
<keyword evidence="3" id="KW-0238">DNA-binding</keyword>
<dbReference type="InterPro" id="IPR054502">
    <property type="entry name" value="bHLH-TF_ACT-like_plant"/>
</dbReference>
<dbReference type="SMART" id="SM00353">
    <property type="entry name" value="HLH"/>
    <property type="match status" value="1"/>
</dbReference>
<feature type="domain" description="BHLH" evidence="7">
    <location>
        <begin position="179"/>
        <end position="228"/>
    </location>
</feature>
<dbReference type="InterPro" id="IPR011598">
    <property type="entry name" value="bHLH_dom"/>
</dbReference>
<dbReference type="Proteomes" id="UP001345219">
    <property type="component" value="Chromosome 24"/>
</dbReference>
<accession>A0AAN7KR56</accession>
<dbReference type="AlphaFoldDB" id="A0AAN7KR56"/>
<dbReference type="PANTHER" id="PTHR31945">
    <property type="entry name" value="TRANSCRIPTION FACTOR SCREAM2-RELATED"/>
    <property type="match status" value="1"/>
</dbReference>
<name>A0AAN7KR56_9MYRT</name>
<keyword evidence="4" id="KW-0804">Transcription</keyword>
<protein>
    <recommendedName>
        <fullName evidence="7">BHLH domain-containing protein</fullName>
    </recommendedName>
</protein>
<dbReference type="EMBL" id="JAXIOK010000005">
    <property type="protein sequence ID" value="KAK4770934.1"/>
    <property type="molecule type" value="Genomic_DNA"/>
</dbReference>
<keyword evidence="9" id="KW-1185">Reference proteome</keyword>
<evidence type="ECO:0000256" key="4">
    <source>
        <dbReference type="ARBA" id="ARBA00023163"/>
    </source>
</evidence>
<sequence>MEPYEEEYASYPFEDWLSHVRSQQINWETLLPASDQMMMPNCELISTHSFLGENPISDDYLIGYESFLPQPLGQDQLNRINGCCPVEDPFQAVTEKSSYSGPYDTLSSNFQRVQEDIIISASDYTISSMVEEDVFCNDFEGTMEILRACKMEPLLSVEQAPVLAVGSTKGGRENKRAEGKPSKNLMAERRRRKRLNDRLSMLRSIVPKISKMDRTSILGDTIDYMKELLQKVEKLKGEHMENMKPNEMLFRNSPKFNVERKNEGDMRVEICCTGKPGLLLSTVNTLEALGLDIQHCVISCFNDFALQASCFEADKRAIASVEDIKQALFINAGYGGRCL</sequence>
<comment type="caution">
    <text evidence="8">The sequence shown here is derived from an EMBL/GenBank/DDBJ whole genome shotgun (WGS) entry which is preliminary data.</text>
</comment>
<dbReference type="PANTHER" id="PTHR31945:SF15">
    <property type="entry name" value="TRANSCRIPTION FACTOR BHLH61-RELATED"/>
    <property type="match status" value="1"/>
</dbReference>
<keyword evidence="2" id="KW-0805">Transcription regulation</keyword>
<dbReference type="PROSITE" id="PS50888">
    <property type="entry name" value="BHLH"/>
    <property type="match status" value="1"/>
</dbReference>
<proteinExistence type="predicted"/>
<evidence type="ECO:0000256" key="3">
    <source>
        <dbReference type="ARBA" id="ARBA00023125"/>
    </source>
</evidence>
<evidence type="ECO:0000256" key="6">
    <source>
        <dbReference type="SAM" id="MobiDB-lite"/>
    </source>
</evidence>
<dbReference type="Pfam" id="PF00010">
    <property type="entry name" value="HLH"/>
    <property type="match status" value="1"/>
</dbReference>